<evidence type="ECO:0000256" key="1">
    <source>
        <dbReference type="SAM" id="SignalP"/>
    </source>
</evidence>
<comment type="caution">
    <text evidence="2">The sequence shown here is derived from an EMBL/GenBank/DDBJ whole genome shotgun (WGS) entry which is preliminary data.</text>
</comment>
<dbReference type="EMBL" id="JAKRRX010000052">
    <property type="protein sequence ID" value="MCW8334297.1"/>
    <property type="molecule type" value="Genomic_DNA"/>
</dbReference>
<protein>
    <recommendedName>
        <fullName evidence="4">Acid phosphatase</fullName>
    </recommendedName>
</protein>
<gene>
    <name evidence="2" type="ORF">MD483_10740</name>
</gene>
<dbReference type="RefSeq" id="WP_265687670.1">
    <property type="nucleotide sequence ID" value="NZ_JAKRRX010000052.1"/>
</dbReference>
<reference evidence="2" key="1">
    <citation type="submission" date="2022-02" db="EMBL/GenBank/DDBJ databases">
        <title>Vibrio sp. nov., a new bacterium isolated from Bohai sea, China.</title>
        <authorList>
            <person name="Yuan Y."/>
        </authorList>
    </citation>
    <scope>NUCLEOTIDE SEQUENCE</scope>
    <source>
        <strain evidence="2">DBSS07</strain>
    </source>
</reference>
<name>A0A9X3CEK2_9VIBR</name>
<dbReference type="AlphaFoldDB" id="A0A9X3CEK2"/>
<dbReference type="PROSITE" id="PS51257">
    <property type="entry name" value="PROKAR_LIPOPROTEIN"/>
    <property type="match status" value="1"/>
</dbReference>
<feature type="chain" id="PRO_5040730109" description="Acid phosphatase" evidence="1">
    <location>
        <begin position="21"/>
        <end position="834"/>
    </location>
</feature>
<sequence length="834" mass="90654">MHTKRSLLAIAVAATLAACGSDDTSSTGSTNEDATTTSLTAKAADGYLVGANACLDLNGDKVCNDDEPSSVTGDGGEFTISGITQEQLEQGVILIEIVENQTIDLDNPDTVLTKSYTLSAPPGSDFISPITTLIQNEVENGNTIEQATASVQQQLGTELDITEDYVEAKASSDYSEEQQTEFENLHRVAQVAATIMADNTEILEEAASGAGISVEELTSLIIEEVTAVIAEIAVQVEQQEDAETFDSSVVAGDIGDNFIDLDVENLEQKVEENEASKSAVTGDLGALVASEGINWFWSESVDNQARILEYGQLKIDDDSLIDTENEFDYESGEFVPLEAGVDDDVMVLTSEGGAVENDTIESITINDDNSIELVMVTPELNEHGTAQQVDISGLNVSAVLEKTGGDGVWSEVVPQDLTFPDDTIAYKVTFEDVQGYYGFNLGSWCNDGSDWGEARYAALNNSCNGISNIAGTYLTTLDSTIVSSEAGYIYVGYVDGGDLLVGLEEGGTANFYVRADDETTSLNVSSVWSDSTVNGVVLRKVQLPESLEDSVQWSDFNPEDNTLYYSVQNNIVRVTWYEEDEVGEEEYVFDATTAKFILDNYSQPLTLAACLAELPDADYEAEVGDKHIYDVDFNDTDREYEFTYLGSNFSWLTETNVVDLPAVLSEGELTKTEVLGRDEDGNDLFVEDQYSNQDYYFGQYGEDANSDGTWGQVKVVLPDAIANDEINLGVETDYGQSANVSLYNINNADANASYAELNPVYFDYTQVYLGKEKITVEAGTFYACKVYSETTFASSEIPDVSTVWINNRGTLLQERSEPSWGAEIELEATEIPSI</sequence>
<organism evidence="2 3">
    <name type="scientific">Vibrio paucivorans</name>
    <dbReference type="NCBI Taxonomy" id="2829489"/>
    <lineage>
        <taxon>Bacteria</taxon>
        <taxon>Pseudomonadati</taxon>
        <taxon>Pseudomonadota</taxon>
        <taxon>Gammaproteobacteria</taxon>
        <taxon>Vibrionales</taxon>
        <taxon>Vibrionaceae</taxon>
        <taxon>Vibrio</taxon>
    </lineage>
</organism>
<keyword evidence="3" id="KW-1185">Reference proteome</keyword>
<feature type="signal peptide" evidence="1">
    <location>
        <begin position="1"/>
        <end position="20"/>
    </location>
</feature>
<accession>A0A9X3CEK2</accession>
<dbReference type="Proteomes" id="UP001155586">
    <property type="component" value="Unassembled WGS sequence"/>
</dbReference>
<proteinExistence type="predicted"/>
<evidence type="ECO:0008006" key="4">
    <source>
        <dbReference type="Google" id="ProtNLM"/>
    </source>
</evidence>
<evidence type="ECO:0000313" key="3">
    <source>
        <dbReference type="Proteomes" id="UP001155586"/>
    </source>
</evidence>
<keyword evidence="1" id="KW-0732">Signal</keyword>
<evidence type="ECO:0000313" key="2">
    <source>
        <dbReference type="EMBL" id="MCW8334297.1"/>
    </source>
</evidence>